<organism evidence="11 12">
    <name type="scientific">SAR86 cluster bacterium SAR86B</name>
    <dbReference type="NCBI Taxonomy" id="1123867"/>
    <lineage>
        <taxon>Bacteria</taxon>
        <taxon>Pseudomonadati</taxon>
        <taxon>Pseudomonadota</taxon>
        <taxon>Gammaproteobacteria</taxon>
        <taxon>SAR86 cluster</taxon>
    </lineage>
</organism>
<dbReference type="Pfam" id="PF19425">
    <property type="entry name" value="Csd3_N2"/>
    <property type="match status" value="1"/>
</dbReference>
<sequence>MIGFKKTPTRLVFSLFFISIILILLIYLDYEDSEIPQEETIYEQESVVTPTEKITNNIIHNVKDGENISIIFESYKIPLNTAYKIFRKDDKGLLTKILPGDQLKFKFVDNNLNSIEIKKNKIDKIIIEVKDEILIYESKAKVEKFINYQSGNIETSFYQSAIDSGIPESIIMDLAYIFGWDIDFILDIRNGDSFYIAYETSIAEGEVIESPDILIAKFVNQTNEYFAVRYFTKSGDKNYYDLGGSNMQKAFLRAPLDFSRISSHFNPNRRHPILHTIRAHKGTDYAAATGTPVQATGDGTISFIGVKNGCGNEILIKHANDYRTRYCHLNKFASKLKKGSKVKQGDTIGYVGSSGLATGPHLHYEFMIGNKHTDPVRVKFPSAEPVPANEIMSFNEIKDKYMLELSKTIERFQINE</sequence>
<dbReference type="GO" id="GO:0046872">
    <property type="term" value="F:metal ion binding"/>
    <property type="evidence" value="ECO:0007669"/>
    <property type="project" value="UniProtKB-KW"/>
</dbReference>
<keyword evidence="6" id="KW-0862">Zinc</keyword>
<dbReference type="EMBL" id="JH611165">
    <property type="protein sequence ID" value="EJP73437.1"/>
    <property type="molecule type" value="Genomic_DNA"/>
</dbReference>
<evidence type="ECO:0000259" key="10">
    <source>
        <dbReference type="Pfam" id="PF19425"/>
    </source>
</evidence>
<dbReference type="Gene3D" id="3.10.450.350">
    <property type="match status" value="2"/>
</dbReference>
<comment type="subcellular location">
    <subcellularLocation>
        <location evidence="2">Cell envelope</location>
    </subcellularLocation>
</comment>
<dbReference type="Proteomes" id="UP000010116">
    <property type="component" value="Unassembled WGS sequence"/>
</dbReference>
<keyword evidence="8" id="KW-0812">Transmembrane</keyword>
<dbReference type="InterPro" id="IPR045834">
    <property type="entry name" value="Csd3_N2"/>
</dbReference>
<dbReference type="InterPro" id="IPR011055">
    <property type="entry name" value="Dup_hybrid_motif"/>
</dbReference>
<proteinExistence type="predicted"/>
<feature type="transmembrane region" description="Helical" evidence="8">
    <location>
        <begin position="12"/>
        <end position="30"/>
    </location>
</feature>
<keyword evidence="7" id="KW-0482">Metalloprotease</keyword>
<keyword evidence="5" id="KW-0378">Hydrolase</keyword>
<evidence type="ECO:0000256" key="1">
    <source>
        <dbReference type="ARBA" id="ARBA00001947"/>
    </source>
</evidence>
<evidence type="ECO:0000256" key="4">
    <source>
        <dbReference type="ARBA" id="ARBA00022723"/>
    </source>
</evidence>
<evidence type="ECO:0000256" key="2">
    <source>
        <dbReference type="ARBA" id="ARBA00004196"/>
    </source>
</evidence>
<dbReference type="Pfam" id="PF01551">
    <property type="entry name" value="Peptidase_M23"/>
    <property type="match status" value="1"/>
</dbReference>
<dbReference type="PANTHER" id="PTHR21666">
    <property type="entry name" value="PEPTIDASE-RELATED"/>
    <property type="match status" value="1"/>
</dbReference>
<evidence type="ECO:0000256" key="3">
    <source>
        <dbReference type="ARBA" id="ARBA00022670"/>
    </source>
</evidence>
<dbReference type="CDD" id="cd12797">
    <property type="entry name" value="M23_peptidase"/>
    <property type="match status" value="1"/>
</dbReference>
<dbReference type="Gene3D" id="2.70.70.10">
    <property type="entry name" value="Glucose Permease (Domain IIA)"/>
    <property type="match status" value="1"/>
</dbReference>
<dbReference type="MEROPS" id="M23.009"/>
<dbReference type="HOGENOM" id="CLU_026846_4_3_6"/>
<feature type="domain" description="M23ase beta-sheet core" evidence="9">
    <location>
        <begin position="279"/>
        <end position="375"/>
    </location>
</feature>
<evidence type="ECO:0000313" key="12">
    <source>
        <dbReference type="Proteomes" id="UP000010116"/>
    </source>
</evidence>
<accession>J4V4K4</accession>
<evidence type="ECO:0000256" key="6">
    <source>
        <dbReference type="ARBA" id="ARBA00022833"/>
    </source>
</evidence>
<evidence type="ECO:0000259" key="9">
    <source>
        <dbReference type="Pfam" id="PF01551"/>
    </source>
</evidence>
<dbReference type="FunFam" id="2.70.70.10:FF:000002">
    <property type="entry name" value="Murein DD-endopeptidase MepM"/>
    <property type="match status" value="1"/>
</dbReference>
<keyword evidence="8" id="KW-0472">Membrane</keyword>
<evidence type="ECO:0000313" key="11">
    <source>
        <dbReference type="EMBL" id="EJP73437.1"/>
    </source>
</evidence>
<keyword evidence="4" id="KW-0479">Metal-binding</keyword>
<evidence type="ECO:0000256" key="8">
    <source>
        <dbReference type="SAM" id="Phobius"/>
    </source>
</evidence>
<dbReference type="InterPro" id="IPR050570">
    <property type="entry name" value="Cell_wall_metabolism_enzyme"/>
</dbReference>
<dbReference type="InterPro" id="IPR016047">
    <property type="entry name" value="M23ase_b-sheet_dom"/>
</dbReference>
<keyword evidence="3" id="KW-0645">Protease</keyword>
<dbReference type="SUPFAM" id="SSF51261">
    <property type="entry name" value="Duplicated hybrid motif"/>
    <property type="match status" value="1"/>
</dbReference>
<name>J4V4K4_9GAMM</name>
<gene>
    <name evidence="11" type="ORF">NT02SARS_0075</name>
</gene>
<dbReference type="GO" id="GO:0030313">
    <property type="term" value="C:cell envelope"/>
    <property type="evidence" value="ECO:0007669"/>
    <property type="project" value="UniProtKB-SubCell"/>
</dbReference>
<evidence type="ECO:0000256" key="5">
    <source>
        <dbReference type="ARBA" id="ARBA00022801"/>
    </source>
</evidence>
<protein>
    <submittedName>
        <fullName evidence="11">Peptidase M23B</fullName>
    </submittedName>
</protein>
<comment type="cofactor">
    <cofactor evidence="1">
        <name>Zn(2+)</name>
        <dbReference type="ChEBI" id="CHEBI:29105"/>
    </cofactor>
</comment>
<feature type="domain" description="Csd3-like second N-terminal" evidence="10">
    <location>
        <begin position="150"/>
        <end position="267"/>
    </location>
</feature>
<reference evidence="11 12" key="1">
    <citation type="journal article" date="2012" name="ISME J.">
        <title>Genomic insights to SAR86, an abundant and uncultivated marine bacterial lineage.</title>
        <authorList>
            <person name="Dupont C.L."/>
            <person name="Rusch D.B."/>
            <person name="Yooseph S."/>
            <person name="Lombardo M.J."/>
            <person name="Richter R.A."/>
            <person name="Valas R."/>
            <person name="Novotny M."/>
            <person name="Yee-Greenbaum J."/>
            <person name="Selengut J.D."/>
            <person name="Haft D.H."/>
            <person name="Halpern A.L."/>
            <person name="Lasken R.S."/>
            <person name="Nealson K."/>
            <person name="Friedman R."/>
            <person name="Venter J.C."/>
        </authorList>
    </citation>
    <scope>NUCLEOTIDE SEQUENCE [LARGE SCALE GENOMIC DNA]</scope>
</reference>
<evidence type="ECO:0000256" key="7">
    <source>
        <dbReference type="ARBA" id="ARBA00023049"/>
    </source>
</evidence>
<keyword evidence="8" id="KW-1133">Transmembrane helix</keyword>
<dbReference type="GO" id="GO:0004222">
    <property type="term" value="F:metalloendopeptidase activity"/>
    <property type="evidence" value="ECO:0007669"/>
    <property type="project" value="TreeGrafter"/>
</dbReference>
<dbReference type="PANTHER" id="PTHR21666:SF288">
    <property type="entry name" value="CELL DIVISION PROTEIN YTFB"/>
    <property type="match status" value="1"/>
</dbReference>
<dbReference type="AlphaFoldDB" id="J4V4K4"/>
<dbReference type="GO" id="GO:0006508">
    <property type="term" value="P:proteolysis"/>
    <property type="evidence" value="ECO:0007669"/>
    <property type="project" value="UniProtKB-KW"/>
</dbReference>